<dbReference type="Gene3D" id="1.20.920.20">
    <property type="match status" value="1"/>
</dbReference>
<dbReference type="Proteomes" id="UP000626109">
    <property type="component" value="Unassembled WGS sequence"/>
</dbReference>
<protein>
    <recommendedName>
        <fullName evidence="2">Ubiquitin-like domain-containing protein</fullName>
    </recommendedName>
</protein>
<dbReference type="InterPro" id="IPR000626">
    <property type="entry name" value="Ubiquitin-like_dom"/>
</dbReference>
<feature type="domain" description="Ubiquitin-like" evidence="2">
    <location>
        <begin position="354"/>
        <end position="412"/>
    </location>
</feature>
<feature type="region of interest" description="Disordered" evidence="1">
    <location>
        <begin position="261"/>
        <end position="291"/>
    </location>
</feature>
<evidence type="ECO:0000313" key="6">
    <source>
        <dbReference type="Proteomes" id="UP000654075"/>
    </source>
</evidence>
<dbReference type="Proteomes" id="UP000654075">
    <property type="component" value="Unassembled WGS sequence"/>
</dbReference>
<dbReference type="EMBL" id="CAJNNV010000937">
    <property type="protein sequence ID" value="CAE8583930.1"/>
    <property type="molecule type" value="Genomic_DNA"/>
</dbReference>
<dbReference type="GO" id="GO:0030286">
    <property type="term" value="C:dynein complex"/>
    <property type="evidence" value="ECO:0007669"/>
    <property type="project" value="InterPro"/>
</dbReference>
<feature type="compositionally biased region" description="Acidic residues" evidence="1">
    <location>
        <begin position="274"/>
        <end position="283"/>
    </location>
</feature>
<proteinExistence type="predicted"/>
<dbReference type="GO" id="GO:0007018">
    <property type="term" value="P:microtubule-based movement"/>
    <property type="evidence" value="ECO:0007669"/>
    <property type="project" value="InterPro"/>
</dbReference>
<dbReference type="PROSITE" id="PS50053">
    <property type="entry name" value="UBIQUITIN_2"/>
    <property type="match status" value="1"/>
</dbReference>
<dbReference type="EMBL" id="CAJNNW010036641">
    <property type="protein sequence ID" value="CAE8736274.1"/>
    <property type="molecule type" value="Genomic_DNA"/>
</dbReference>
<dbReference type="Pfam" id="PF12777">
    <property type="entry name" value="MT"/>
    <property type="match status" value="1"/>
</dbReference>
<dbReference type="AlphaFoldDB" id="A0A813LRM6"/>
<organism evidence="4 5">
    <name type="scientific">Polarella glacialis</name>
    <name type="common">Dinoflagellate</name>
    <dbReference type="NCBI Taxonomy" id="89957"/>
    <lineage>
        <taxon>Eukaryota</taxon>
        <taxon>Sar</taxon>
        <taxon>Alveolata</taxon>
        <taxon>Dinophyceae</taxon>
        <taxon>Suessiales</taxon>
        <taxon>Suessiaceae</taxon>
        <taxon>Polarella</taxon>
    </lineage>
</organism>
<accession>A0A813LRM6</accession>
<dbReference type="InterPro" id="IPR024743">
    <property type="entry name" value="Dynein_HC_stalk"/>
</dbReference>
<comment type="caution">
    <text evidence="4">The sequence shown here is derived from an EMBL/GenBank/DDBJ whole genome shotgun (WGS) entry which is preliminary data.</text>
</comment>
<dbReference type="SUPFAM" id="SSF54236">
    <property type="entry name" value="Ubiquitin-like"/>
    <property type="match status" value="1"/>
</dbReference>
<evidence type="ECO:0000313" key="3">
    <source>
        <dbReference type="EMBL" id="CAE8583930.1"/>
    </source>
</evidence>
<evidence type="ECO:0000256" key="1">
    <source>
        <dbReference type="SAM" id="MobiDB-lite"/>
    </source>
</evidence>
<evidence type="ECO:0000313" key="5">
    <source>
        <dbReference type="Proteomes" id="UP000626109"/>
    </source>
</evidence>
<dbReference type="CDD" id="cd17039">
    <property type="entry name" value="Ubl_ubiquitin_like"/>
    <property type="match status" value="1"/>
</dbReference>
<dbReference type="Gene3D" id="3.10.20.90">
    <property type="entry name" value="Phosphatidylinositol 3-kinase Catalytic Subunit, Chain A, domain 1"/>
    <property type="match status" value="1"/>
</dbReference>
<reference evidence="4" key="1">
    <citation type="submission" date="2021-02" db="EMBL/GenBank/DDBJ databases">
        <authorList>
            <person name="Dougan E. K."/>
            <person name="Rhodes N."/>
            <person name="Thang M."/>
            <person name="Chan C."/>
        </authorList>
    </citation>
    <scope>NUCLEOTIDE SEQUENCE</scope>
</reference>
<dbReference type="InterPro" id="IPR029071">
    <property type="entry name" value="Ubiquitin-like_domsf"/>
</dbReference>
<dbReference type="PANTHER" id="PTHR22878">
    <property type="entry name" value="DYNEIN HEAVY CHAIN 6, AXONEMAL-LIKE-RELATED"/>
    <property type="match status" value="1"/>
</dbReference>
<keyword evidence="6" id="KW-1185">Reference proteome</keyword>
<evidence type="ECO:0000313" key="4">
    <source>
        <dbReference type="EMBL" id="CAE8736274.1"/>
    </source>
</evidence>
<sequence length="521" mass="57489">MSFWSYPAALQSLIRLSFQRPDAEPELGSDLISARLTALLQLEVSLAPESQTHAIEDIWTRLKQLPSTHESVGWSTALLVRAQELSTKKLTCLIRADTVEKLHSAEAVADVRAAADCIHSLSIRKPDLCELRAMARPPDGILQVLSACCVLLQGEPPSMLEWKKCKQMLTSQRFLTDLKTLDPGQVSERQLAFCVALSEEPLFNYETMRRRGLAVAELVKFVLSFLELCRRHNSAEMLELRSAQAAAAEAQRDLGQLASREIRASSSSASTSGDQEEEEEEDEKAAGGSTASFEKAVVGRAAAPWGKLELELEMEELREAVQQLLSSAEAMPATLASLAARERAAFVSSLPSPVALEVSTASGKSFKLELTLEKKILHAKRQIEEKNQMPAICQKLCFRDKVMKDEELICDCFHSARDPLPLVMSLFVCLDDMWDRLLGKVSYADHSATWSKAAKALVWAARDDLWHAAGTFFQTLTPSQAPSRFVQNLVSTLQREGKLTKLAAAVLLTTWETASCLTVTS</sequence>
<dbReference type="Pfam" id="PF00240">
    <property type="entry name" value="ubiquitin"/>
    <property type="match status" value="1"/>
</dbReference>
<dbReference type="OrthoDB" id="5986589at2759"/>
<gene>
    <name evidence="3" type="ORF">PGLA1383_LOCUS2876</name>
    <name evidence="4" type="ORF">PGLA2088_LOCUS48243</name>
</gene>
<dbReference type="InterPro" id="IPR026983">
    <property type="entry name" value="DHC"/>
</dbReference>
<evidence type="ECO:0000259" key="2">
    <source>
        <dbReference type="PROSITE" id="PS50053"/>
    </source>
</evidence>
<dbReference type="GO" id="GO:0045505">
    <property type="term" value="F:dynein intermediate chain binding"/>
    <property type="evidence" value="ECO:0007669"/>
    <property type="project" value="InterPro"/>
</dbReference>
<dbReference type="GO" id="GO:0051959">
    <property type="term" value="F:dynein light intermediate chain binding"/>
    <property type="evidence" value="ECO:0007669"/>
    <property type="project" value="InterPro"/>
</dbReference>
<name>A0A813LRM6_POLGL</name>